<feature type="compositionally biased region" description="Acidic residues" evidence="2">
    <location>
        <begin position="451"/>
        <end position="462"/>
    </location>
</feature>
<dbReference type="AlphaFoldDB" id="A0A2I2GK19"/>
<dbReference type="Gene3D" id="3.30.420.40">
    <property type="match status" value="2"/>
</dbReference>
<feature type="compositionally biased region" description="Low complexity" evidence="2">
    <location>
        <begin position="43"/>
        <end position="54"/>
    </location>
</feature>
<reference evidence="3 4" key="1">
    <citation type="submission" date="2016-12" db="EMBL/GenBank/DDBJ databases">
        <title>The genomes of Aspergillus section Nigri reveals drivers in fungal speciation.</title>
        <authorList>
            <consortium name="DOE Joint Genome Institute"/>
            <person name="Vesth T.C."/>
            <person name="Nybo J."/>
            <person name="Theobald S."/>
            <person name="Brandl J."/>
            <person name="Frisvad J.C."/>
            <person name="Nielsen K.F."/>
            <person name="Lyhne E.K."/>
            <person name="Kogle M.E."/>
            <person name="Kuo A."/>
            <person name="Riley R."/>
            <person name="Clum A."/>
            <person name="Nolan M."/>
            <person name="Lipzen A."/>
            <person name="Salamov A."/>
            <person name="Henrissat B."/>
            <person name="Wiebenga A."/>
            <person name="De Vries R.P."/>
            <person name="Grigoriev I.V."/>
            <person name="Mortensen U.H."/>
            <person name="Andersen M.R."/>
            <person name="Baker S.E."/>
        </authorList>
    </citation>
    <scope>NUCLEOTIDE SEQUENCE [LARGE SCALE GENOMIC DNA]</scope>
    <source>
        <strain evidence="3 4">IBT 23096</strain>
    </source>
</reference>
<feature type="compositionally biased region" description="Basic and acidic residues" evidence="2">
    <location>
        <begin position="293"/>
        <end position="307"/>
    </location>
</feature>
<dbReference type="EMBL" id="MSFO01000002">
    <property type="protein sequence ID" value="PLB53221.1"/>
    <property type="molecule type" value="Genomic_DNA"/>
</dbReference>
<dbReference type="STRING" id="1392250.A0A2I2GK19"/>
<evidence type="ECO:0000256" key="2">
    <source>
        <dbReference type="SAM" id="MobiDB-lite"/>
    </source>
</evidence>
<feature type="region of interest" description="Disordered" evidence="2">
    <location>
        <begin position="1"/>
        <end position="54"/>
    </location>
</feature>
<evidence type="ECO:0000313" key="4">
    <source>
        <dbReference type="Proteomes" id="UP000234275"/>
    </source>
</evidence>
<feature type="compositionally biased region" description="Basic and acidic residues" evidence="2">
    <location>
        <begin position="526"/>
        <end position="539"/>
    </location>
</feature>
<feature type="region of interest" description="Disordered" evidence="2">
    <location>
        <begin position="521"/>
        <end position="556"/>
    </location>
</feature>
<keyword evidence="4" id="KW-1185">Reference proteome</keyword>
<evidence type="ECO:0000256" key="1">
    <source>
        <dbReference type="RuleBase" id="RU000487"/>
    </source>
</evidence>
<dbReference type="Proteomes" id="UP000234275">
    <property type="component" value="Unassembled WGS sequence"/>
</dbReference>
<sequence>MTSTVTSPTFDDQRPIPHNPRLSMSFRHSQSGRPSTPQHQLRSNNSSFASTSSASSSFRGEEDAIIFEFGARWLRAGFEGDSAPVCVVGCGPEDCRRAGDYRGWVKGGSDDDGSGPLARTPEDWTGRYELWKMDLRDVDLGLVEDKIERMFRETYNKYLLTDAGTSRLVLVLPSVLPHPLLSSVLSTLFGRWRFPSITLLQSPVVTTTAAGVRSALVVDLGWGETVVNGVYEYREITTRRSTRAMKALLQETGRAMTRLSSAGGASDEITVDFEYCEELVSRFAWCKPREAKESSHEDEATPVEERIVSIPSPSSPSSDYIDVPFGTFAEPVEKVLFAEDAADCDLDDEEKPVPLLVYNALLDLPPDARGTCMSRIVFVGGGSHIPGIRRRVLDEVAFLVDRYGWSPVRGKVIEQQRQKLQDLRLSQQQISSTPPPTETPDRENSPRPVSQDEDPENEEEIDHIEQKIRRNNKDKDTKPQIQGVLREVESLGPWAGASLVSSLKVRGLVEIEREKYLQQGLSGASRDLESHGHAADRRSGLRSGGDRSSWTLAGWG</sequence>
<feature type="region of interest" description="Disordered" evidence="2">
    <location>
        <begin position="423"/>
        <end position="478"/>
    </location>
</feature>
<gene>
    <name evidence="3" type="ORF">P170DRAFT_434925</name>
</gene>
<dbReference type="Pfam" id="PF00022">
    <property type="entry name" value="Actin"/>
    <property type="match status" value="1"/>
</dbReference>
<accession>A0A2I2GK19</accession>
<dbReference type="VEuPathDB" id="FungiDB:P170DRAFT_434925"/>
<feature type="region of interest" description="Disordered" evidence="2">
    <location>
        <begin position="293"/>
        <end position="315"/>
    </location>
</feature>
<dbReference type="PANTHER" id="PTHR11937">
    <property type="entry name" value="ACTIN"/>
    <property type="match status" value="1"/>
</dbReference>
<comment type="caution">
    <text evidence="3">The sequence shown here is derived from an EMBL/GenBank/DDBJ whole genome shotgun (WGS) entry which is preliminary data.</text>
</comment>
<proteinExistence type="inferred from homology"/>
<dbReference type="GeneID" id="36556531"/>
<dbReference type="RefSeq" id="XP_024708523.1">
    <property type="nucleotide sequence ID" value="XM_024848832.1"/>
</dbReference>
<evidence type="ECO:0000313" key="3">
    <source>
        <dbReference type="EMBL" id="PLB53221.1"/>
    </source>
</evidence>
<dbReference type="Gene3D" id="3.90.640.10">
    <property type="entry name" value="Actin, Chain A, domain 4"/>
    <property type="match status" value="1"/>
</dbReference>
<dbReference type="SMART" id="SM00268">
    <property type="entry name" value="ACTIN"/>
    <property type="match status" value="1"/>
</dbReference>
<dbReference type="SUPFAM" id="SSF53067">
    <property type="entry name" value="Actin-like ATPase domain"/>
    <property type="match status" value="2"/>
</dbReference>
<feature type="compositionally biased region" description="Basic and acidic residues" evidence="2">
    <location>
        <begin position="463"/>
        <end position="478"/>
    </location>
</feature>
<name>A0A2I2GK19_9EURO</name>
<organism evidence="3 4">
    <name type="scientific">Aspergillus steynii IBT 23096</name>
    <dbReference type="NCBI Taxonomy" id="1392250"/>
    <lineage>
        <taxon>Eukaryota</taxon>
        <taxon>Fungi</taxon>
        <taxon>Dikarya</taxon>
        <taxon>Ascomycota</taxon>
        <taxon>Pezizomycotina</taxon>
        <taxon>Eurotiomycetes</taxon>
        <taxon>Eurotiomycetidae</taxon>
        <taxon>Eurotiales</taxon>
        <taxon>Aspergillaceae</taxon>
        <taxon>Aspergillus</taxon>
        <taxon>Aspergillus subgen. Circumdati</taxon>
    </lineage>
</organism>
<feature type="compositionally biased region" description="Polar residues" evidence="2">
    <location>
        <begin position="1"/>
        <end position="10"/>
    </location>
</feature>
<dbReference type="InterPro" id="IPR004000">
    <property type="entry name" value="Actin"/>
</dbReference>
<dbReference type="OrthoDB" id="337660at2759"/>
<dbReference type="InterPro" id="IPR043129">
    <property type="entry name" value="ATPase_NBD"/>
</dbReference>
<comment type="similarity">
    <text evidence="1">Belongs to the actin family.</text>
</comment>
<feature type="compositionally biased region" description="Polar residues" evidence="2">
    <location>
        <begin position="26"/>
        <end position="42"/>
    </location>
</feature>
<protein>
    <submittedName>
        <fullName evidence="3">Actin-like ATPase domain-containing protein</fullName>
    </submittedName>
</protein>